<keyword evidence="13" id="KW-0100">Branched-chain amino acid biosynthesis</keyword>
<dbReference type="Pfam" id="PF22615">
    <property type="entry name" value="IPMS_D2"/>
    <property type="match status" value="1"/>
</dbReference>
<evidence type="ECO:0000313" key="17">
    <source>
        <dbReference type="Proteomes" id="UP000245956"/>
    </source>
</evidence>
<dbReference type="InterPro" id="IPR036230">
    <property type="entry name" value="LeuA_allosteric_dom_sf"/>
</dbReference>
<evidence type="ECO:0000256" key="6">
    <source>
        <dbReference type="ARBA" id="ARBA00011738"/>
    </source>
</evidence>
<feature type="compositionally biased region" description="Basic residues" evidence="14">
    <location>
        <begin position="437"/>
        <end position="451"/>
    </location>
</feature>
<feature type="region of interest" description="Disordered" evidence="14">
    <location>
        <begin position="253"/>
        <end position="303"/>
    </location>
</feature>
<evidence type="ECO:0000256" key="9">
    <source>
        <dbReference type="ARBA" id="ARBA00022605"/>
    </source>
</evidence>
<dbReference type="InterPro" id="IPR013785">
    <property type="entry name" value="Aldolase_TIM"/>
</dbReference>
<feature type="compositionally biased region" description="Basic and acidic residues" evidence="14">
    <location>
        <begin position="344"/>
        <end position="360"/>
    </location>
</feature>
<dbReference type="PROSITE" id="PS00816">
    <property type="entry name" value="AIPM_HOMOCIT_SYNTH_2"/>
    <property type="match status" value="1"/>
</dbReference>
<dbReference type="PANTHER" id="PTHR46911">
    <property type="match status" value="1"/>
</dbReference>
<dbReference type="InterPro" id="IPR000891">
    <property type="entry name" value="PYR_CT"/>
</dbReference>
<comment type="caution">
    <text evidence="16">The sequence shown here is derived from an EMBL/GenBank/DDBJ whole genome shotgun (WGS) entry which is preliminary data.</text>
</comment>
<feature type="region of interest" description="Disordered" evidence="14">
    <location>
        <begin position="471"/>
        <end position="493"/>
    </location>
</feature>
<dbReference type="PROSITE" id="PS50991">
    <property type="entry name" value="PYR_CT"/>
    <property type="match status" value="1"/>
</dbReference>
<dbReference type="Proteomes" id="UP000245956">
    <property type="component" value="Unassembled WGS sequence"/>
</dbReference>
<dbReference type="SUPFAM" id="SSF89000">
    <property type="entry name" value="post-HMGL domain-like"/>
    <property type="match status" value="1"/>
</dbReference>
<comment type="subcellular location">
    <subcellularLocation>
        <location evidence="3">Mitochondrion</location>
    </subcellularLocation>
</comment>
<feature type="domain" description="Pyruvate carboxyltransferase" evidence="15">
    <location>
        <begin position="928"/>
        <end position="1206"/>
    </location>
</feature>
<evidence type="ECO:0000256" key="11">
    <source>
        <dbReference type="ARBA" id="ARBA00022723"/>
    </source>
</evidence>
<keyword evidence="11" id="KW-0479">Metal-binding</keyword>
<dbReference type="InterPro" id="IPR013709">
    <property type="entry name" value="2-isopropylmalate_synth_dimer"/>
</dbReference>
<dbReference type="InterPro" id="IPR002034">
    <property type="entry name" value="AIPM/Hcit_synth_CS"/>
</dbReference>
<dbReference type="FunFam" id="3.30.160.270:FF:000002">
    <property type="entry name" value="2-isopropylmalate synthase"/>
    <property type="match status" value="1"/>
</dbReference>
<comment type="cofactor">
    <cofactor evidence="2">
        <name>a divalent metal cation</name>
        <dbReference type="ChEBI" id="CHEBI:60240"/>
    </cofactor>
</comment>
<feature type="compositionally biased region" description="Pro residues" evidence="14">
    <location>
        <begin position="362"/>
        <end position="374"/>
    </location>
</feature>
<dbReference type="GO" id="GO:0003852">
    <property type="term" value="F:2-isopropylmalate synthase activity"/>
    <property type="evidence" value="ECO:0007669"/>
    <property type="project" value="UniProtKB-EC"/>
</dbReference>
<evidence type="ECO:0000256" key="8">
    <source>
        <dbReference type="ARBA" id="ARBA00022430"/>
    </source>
</evidence>
<accession>A0A2U3E0G0</accession>
<evidence type="ECO:0000256" key="1">
    <source>
        <dbReference type="ARBA" id="ARBA00000064"/>
    </source>
</evidence>
<evidence type="ECO:0000256" key="2">
    <source>
        <dbReference type="ARBA" id="ARBA00001968"/>
    </source>
</evidence>
<dbReference type="Pfam" id="PF08502">
    <property type="entry name" value="LeuA_dimer"/>
    <property type="match status" value="1"/>
</dbReference>
<gene>
    <name evidence="16" type="ORF">PCL_02384</name>
</gene>
<evidence type="ECO:0000313" key="16">
    <source>
        <dbReference type="EMBL" id="PWI67983.1"/>
    </source>
</evidence>
<evidence type="ECO:0000256" key="3">
    <source>
        <dbReference type="ARBA" id="ARBA00004173"/>
    </source>
</evidence>
<dbReference type="SUPFAM" id="SSF51569">
    <property type="entry name" value="Aldolase"/>
    <property type="match status" value="1"/>
</dbReference>
<dbReference type="PANTHER" id="PTHR46911:SF1">
    <property type="entry name" value="2-ISOPROPYLMALATE SYNTHASE"/>
    <property type="match status" value="1"/>
</dbReference>
<dbReference type="PROSITE" id="PS00815">
    <property type="entry name" value="AIPM_HOMOCIT_SYNTH_1"/>
    <property type="match status" value="1"/>
</dbReference>
<dbReference type="InterPro" id="IPR005668">
    <property type="entry name" value="IPM_Synthase"/>
</dbReference>
<dbReference type="CDD" id="cd07942">
    <property type="entry name" value="DRE_TIM_LeuA"/>
    <property type="match status" value="1"/>
</dbReference>
<dbReference type="InterPro" id="IPR039371">
    <property type="entry name" value="LeuA_N_DRE-TIM"/>
</dbReference>
<feature type="region of interest" description="Disordered" evidence="14">
    <location>
        <begin position="331"/>
        <end position="451"/>
    </location>
</feature>
<dbReference type="HAMAP" id="MF_00572">
    <property type="entry name" value="LeuA_type2"/>
    <property type="match status" value="1"/>
</dbReference>
<comment type="pathway">
    <text evidence="4">Amino-acid biosynthesis; L-leucine biosynthesis; L-leucine from 3-methyl-2-oxobutanoate: step 1/4.</text>
</comment>
<dbReference type="EMBL" id="LCWV01000016">
    <property type="protein sequence ID" value="PWI67983.1"/>
    <property type="molecule type" value="Genomic_DNA"/>
</dbReference>
<dbReference type="SUPFAM" id="SSF110921">
    <property type="entry name" value="2-isopropylmalate synthase LeuA, allosteric (dimerisation) domain"/>
    <property type="match status" value="1"/>
</dbReference>
<proteinExistence type="inferred from homology"/>
<organism evidence="16 17">
    <name type="scientific">Purpureocillium lilacinum</name>
    <name type="common">Paecilomyces lilacinus</name>
    <dbReference type="NCBI Taxonomy" id="33203"/>
    <lineage>
        <taxon>Eukaryota</taxon>
        <taxon>Fungi</taxon>
        <taxon>Dikarya</taxon>
        <taxon>Ascomycota</taxon>
        <taxon>Pezizomycotina</taxon>
        <taxon>Sordariomycetes</taxon>
        <taxon>Hypocreomycetidae</taxon>
        <taxon>Hypocreales</taxon>
        <taxon>Ophiocordycipitaceae</taxon>
        <taxon>Purpureocillium</taxon>
    </lineage>
</organism>
<evidence type="ECO:0000256" key="12">
    <source>
        <dbReference type="ARBA" id="ARBA00023128"/>
    </source>
</evidence>
<dbReference type="GO" id="GO:0005739">
    <property type="term" value="C:mitochondrion"/>
    <property type="evidence" value="ECO:0007669"/>
    <property type="project" value="UniProtKB-SubCell"/>
</dbReference>
<evidence type="ECO:0000256" key="4">
    <source>
        <dbReference type="ARBA" id="ARBA00004689"/>
    </source>
</evidence>
<dbReference type="NCBIfam" id="TIGR00970">
    <property type="entry name" value="leuA_yeast"/>
    <property type="match status" value="1"/>
</dbReference>
<dbReference type="NCBIfam" id="NF002991">
    <property type="entry name" value="PRK03739.1"/>
    <property type="match status" value="1"/>
</dbReference>
<keyword evidence="10" id="KW-0808">Transferase</keyword>
<comment type="catalytic activity">
    <reaction evidence="1">
        <text>3-methyl-2-oxobutanoate + acetyl-CoA + H2O = (2S)-2-isopropylmalate + CoA + H(+)</text>
        <dbReference type="Rhea" id="RHEA:21524"/>
        <dbReference type="ChEBI" id="CHEBI:1178"/>
        <dbReference type="ChEBI" id="CHEBI:11851"/>
        <dbReference type="ChEBI" id="CHEBI:15377"/>
        <dbReference type="ChEBI" id="CHEBI:15378"/>
        <dbReference type="ChEBI" id="CHEBI:57287"/>
        <dbReference type="ChEBI" id="CHEBI:57288"/>
        <dbReference type="EC" id="2.3.3.13"/>
    </reaction>
</comment>
<feature type="region of interest" description="Disordered" evidence="14">
    <location>
        <begin position="713"/>
        <end position="732"/>
    </location>
</feature>
<keyword evidence="9" id="KW-0028">Amino-acid biosynthesis</keyword>
<dbReference type="Gene3D" id="3.30.160.270">
    <property type="match status" value="1"/>
</dbReference>
<dbReference type="GO" id="GO:0009098">
    <property type="term" value="P:L-leucine biosynthetic process"/>
    <property type="evidence" value="ECO:0007669"/>
    <property type="project" value="UniProtKB-KW"/>
</dbReference>
<keyword evidence="12" id="KW-0496">Mitochondrion</keyword>
<dbReference type="InterPro" id="IPR054692">
    <property type="entry name" value="LeuA-like_post-cat"/>
</dbReference>
<name>A0A2U3E0G0_PURLI</name>
<dbReference type="EC" id="2.3.3.13" evidence="7"/>
<evidence type="ECO:0000256" key="7">
    <source>
        <dbReference type="ARBA" id="ARBA00012973"/>
    </source>
</evidence>
<dbReference type="InterPro" id="IPR058348">
    <property type="entry name" value="DUF8035"/>
</dbReference>
<dbReference type="GO" id="GO:0046872">
    <property type="term" value="F:metal ion binding"/>
    <property type="evidence" value="ECO:0007669"/>
    <property type="project" value="UniProtKB-KW"/>
</dbReference>
<dbReference type="Gene3D" id="3.20.20.70">
    <property type="entry name" value="Aldolase class I"/>
    <property type="match status" value="1"/>
</dbReference>
<evidence type="ECO:0000256" key="10">
    <source>
        <dbReference type="ARBA" id="ARBA00022679"/>
    </source>
</evidence>
<feature type="region of interest" description="Disordered" evidence="14">
    <location>
        <begin position="138"/>
        <end position="157"/>
    </location>
</feature>
<reference evidence="16 17" key="1">
    <citation type="journal article" date="2016" name="Front. Microbiol.">
        <title>Genome and transcriptome sequences reveal the specific parasitism of the nematophagous Purpureocillium lilacinum 36-1.</title>
        <authorList>
            <person name="Xie J."/>
            <person name="Li S."/>
            <person name="Mo C."/>
            <person name="Xiao X."/>
            <person name="Peng D."/>
            <person name="Wang G."/>
            <person name="Xiao Y."/>
        </authorList>
    </citation>
    <scope>NUCLEOTIDE SEQUENCE [LARGE SCALE GENOMIC DNA]</scope>
    <source>
        <strain evidence="16 17">36-1</strain>
    </source>
</reference>
<evidence type="ECO:0000256" key="5">
    <source>
        <dbReference type="ARBA" id="ARBA00009767"/>
    </source>
</evidence>
<dbReference type="SMART" id="SM00917">
    <property type="entry name" value="LeuA_dimer"/>
    <property type="match status" value="1"/>
</dbReference>
<comment type="similarity">
    <text evidence="5">Belongs to the alpha-IPM synthase/homocitrate synthase family. LeuA type 2 subfamily.</text>
</comment>
<evidence type="ECO:0000256" key="14">
    <source>
        <dbReference type="SAM" id="MobiDB-lite"/>
    </source>
</evidence>
<comment type="subunit">
    <text evidence="6">Homodimer.</text>
</comment>
<dbReference type="FunFam" id="3.20.20.70:FF:000045">
    <property type="entry name" value="2-isopropylmalate synthase"/>
    <property type="match status" value="1"/>
</dbReference>
<feature type="compositionally biased region" description="Pro residues" evidence="14">
    <location>
        <begin position="400"/>
        <end position="411"/>
    </location>
</feature>
<dbReference type="Pfam" id="PF00682">
    <property type="entry name" value="HMGL-like"/>
    <property type="match status" value="1"/>
</dbReference>
<evidence type="ECO:0000256" key="13">
    <source>
        <dbReference type="ARBA" id="ARBA00023304"/>
    </source>
</evidence>
<keyword evidence="8" id="KW-0432">Leucine biosynthesis</keyword>
<dbReference type="Pfam" id="PF26118">
    <property type="entry name" value="DUF8035"/>
    <property type="match status" value="1"/>
</dbReference>
<evidence type="ECO:0000259" key="15">
    <source>
        <dbReference type="PROSITE" id="PS50991"/>
    </source>
</evidence>
<sequence>MMFWMDGWMTPSGAGCAGHLALGEAASSAVAVKVDDDDGVDGVFEVARSFPVKGSPTSGKRRYPSQGTRMMKACPGLVLACRRRARAVAVIGPPYVVTPFPPSAALPWFVAHPRPGDDRTPVDVPLLVLTKAPTPGSLSSALDPLSSLPPSQSPLGRLPLTAISQVRRPHRPETNMAQRGARMTEFEERDYYPPPRRSAPEFDDMEYRMSRVATRSPPPRSRSRVAVRDEEIDVRVRERDTNRTPAFLREDARRTEAGPMVLRQRDVETVDRHRRSPSPVRYREERLVRRPKSVSPPPMREEHEHLRFVERERVRSPSVVRRRSPSPIPVRFVERPRRSPSPPAREHIHTRIVERERERMPSPSPSPPPPPPVIRGPTVEREVITHYTDIDHGVLRAKRPSPPPPPPPAPRSRPRERETDIDISLSKNRTEVDIHRSSSRARSRSRERRSHYHDDDLDVVVRRDDHLRVDERSKRHRRAHSAAPLGSPVDEESDYITGKMDARGRMGEARGGATKDWTIVDVPPGTERVRMDGIGGASTDTTWSRYSGVRRTQFIPERDGAVVPRAPSPSPGPTRGRTSVAVDFNKTTEIDVDIDRRITKRPGPPPPPPPKEMWTEITKDLVVREAIEQMGYEYEETKWFFYIMDYLRYDDVLQLTELSERIRCARKTHEIRWERDYYDEWDHPYRRHHHENHHHHRHRGWDDERVREREVIYDSRRPASSSSKEGHDGRATDRGLGCDARCVRTAPVIGGKLGGGTPHGCTSARHQTTSEAARLTHRARQAVDLHFDVPAGSHCQALGRGISAPVKIWRLEPWAYTFSLSPLEGTSPLGSSLSRVPRLLPQPTPPVLPPRLRHRSPAAPPFFVIQDAHVSAPSAQRPGAHDCCSQLRLIGFASPVYRLKEPWKKYKRFQPLHLPDRQWPNKTVDKAPRWLATDLRDGNQSLVDPMNGEEKWRYFKMLVDLGYKEIEVSFPSASDTDFDFTRRLIETPGTVPDDVWLQVLSPCREDLIKRTVQSLKGAKKALVHIYLATSECFRRVVFSKNKEDTLATAVRCTKLVRALTKDDPSQSGTEWAFEFSPETFSDTEPEFVIEVCEAVKAAWEPSVENPIIFNLPATVEMSTPNVYADQIEYFCRNVTEREKICVSLHPHNDRGCAVAAAELAQMAGADRVEGCLFGNGERTGNVDLVTLGLNLYTQGIHPNIDFSDLGSIIETVEMCNKIPVHERAPYGGSLVVCAFSGSHQDAIKKGFQLREKDNLGYEDRWQIPYLPLDPQDIGRTYEAVIRVNSQSGKGGAAWIILRQLQLDLPRGLQVAFSKVVQRKADALGRELRPQEITELFEQTYFLNSNPRFGIVDYSIMPDRTTSPAPPAPGKTQDTKDLKRVFDGVIVCDGKEYKLRGRGNGPISSLANALRSVGVNLDVQDYKEHAIGKGRDVKAATYIECTAAGSNTKVWGVGIHEDVVQSSLIALLSAASNFASSRPGSPFVARPVSQGAEVTELELNGNADGPSSVVSALEAKANAM</sequence>
<feature type="compositionally biased region" description="Basic and acidic residues" evidence="14">
    <location>
        <begin position="378"/>
        <end position="394"/>
    </location>
</feature>
<protein>
    <recommendedName>
        <fullName evidence="7">2-isopropylmalate synthase</fullName>
        <ecNumber evidence="7">2.3.3.13</ecNumber>
    </recommendedName>
</protein>